<evidence type="ECO:0000256" key="7">
    <source>
        <dbReference type="ARBA" id="ARBA00022723"/>
    </source>
</evidence>
<feature type="domain" description="Non-structural maintenance of chromosomes element 1 RING C4HC3-type" evidence="17">
    <location>
        <begin position="231"/>
        <end position="277"/>
    </location>
</feature>
<keyword evidence="14 15" id="KW-0539">Nucleus</keyword>
<keyword evidence="9 15" id="KW-0863">Zinc-finger</keyword>
<dbReference type="Gene3D" id="3.90.1150.220">
    <property type="match status" value="1"/>
</dbReference>
<evidence type="ECO:0000313" key="18">
    <source>
        <dbReference type="EMBL" id="KAL3420118.1"/>
    </source>
</evidence>
<comment type="function">
    <text evidence="15">Acts in a DNA repair pathway for removal of UV-induced DNA damage that is distinct from classical nucleotide excision repair and in repair of ionizing radiation damage. Functions in homologous recombination repair of DNA double strand breaks and in recovery of stalled replication forks.</text>
</comment>
<reference evidence="18 19" key="1">
    <citation type="submission" date="2024-06" db="EMBL/GenBank/DDBJ databases">
        <title>Complete genome of Phlyctema vagabunda strain 19-DSS-EL-015.</title>
        <authorList>
            <person name="Fiorenzani C."/>
        </authorList>
    </citation>
    <scope>NUCLEOTIDE SEQUENCE [LARGE SCALE GENOMIC DNA]</scope>
    <source>
        <strain evidence="18 19">19-DSS-EL-015</strain>
    </source>
</reference>
<protein>
    <recommendedName>
        <fullName evidence="5 15">Non-structural maintenance of chromosomes element 1 homolog</fullName>
        <ecNumber evidence="4 15">2.3.2.27</ecNumber>
    </recommendedName>
</protein>
<dbReference type="PANTHER" id="PTHR20973">
    <property type="entry name" value="NON-SMC ELEMENT 1-RELATED"/>
    <property type="match status" value="1"/>
</dbReference>
<dbReference type="InterPro" id="IPR013083">
    <property type="entry name" value="Znf_RING/FYVE/PHD"/>
</dbReference>
<dbReference type="EC" id="2.3.2.27" evidence="4 15"/>
<keyword evidence="8 15" id="KW-0227">DNA damage</keyword>
<feature type="region of interest" description="Disordered" evidence="16">
    <location>
        <begin position="295"/>
        <end position="341"/>
    </location>
</feature>
<evidence type="ECO:0000313" key="19">
    <source>
        <dbReference type="Proteomes" id="UP001629113"/>
    </source>
</evidence>
<feature type="compositionally biased region" description="Acidic residues" evidence="16">
    <location>
        <begin position="312"/>
        <end position="341"/>
    </location>
</feature>
<evidence type="ECO:0000256" key="4">
    <source>
        <dbReference type="ARBA" id="ARBA00012483"/>
    </source>
</evidence>
<keyword evidence="10 15" id="KW-0833">Ubl conjugation pathway</keyword>
<evidence type="ECO:0000256" key="11">
    <source>
        <dbReference type="ARBA" id="ARBA00022833"/>
    </source>
</evidence>
<evidence type="ECO:0000256" key="5">
    <source>
        <dbReference type="ARBA" id="ARBA00019422"/>
    </source>
</evidence>
<evidence type="ECO:0000256" key="2">
    <source>
        <dbReference type="ARBA" id="ARBA00004123"/>
    </source>
</evidence>
<dbReference type="Gene3D" id="3.30.40.10">
    <property type="entry name" value="Zinc/RING finger domain, C3HC4 (zinc finger)"/>
    <property type="match status" value="1"/>
</dbReference>
<keyword evidence="7 15" id="KW-0479">Metal-binding</keyword>
<comment type="caution">
    <text evidence="18">The sequence shown here is derived from an EMBL/GenBank/DDBJ whole genome shotgun (WGS) entry which is preliminary data.</text>
</comment>
<dbReference type="EMBL" id="JBFCZG010000007">
    <property type="protein sequence ID" value="KAL3420118.1"/>
    <property type="molecule type" value="Genomic_DNA"/>
</dbReference>
<evidence type="ECO:0000256" key="3">
    <source>
        <dbReference type="ARBA" id="ARBA00010258"/>
    </source>
</evidence>
<keyword evidence="6 15" id="KW-0808">Transferase</keyword>
<organism evidence="18 19">
    <name type="scientific">Phlyctema vagabunda</name>
    <dbReference type="NCBI Taxonomy" id="108571"/>
    <lineage>
        <taxon>Eukaryota</taxon>
        <taxon>Fungi</taxon>
        <taxon>Dikarya</taxon>
        <taxon>Ascomycota</taxon>
        <taxon>Pezizomycotina</taxon>
        <taxon>Leotiomycetes</taxon>
        <taxon>Helotiales</taxon>
        <taxon>Dermateaceae</taxon>
        <taxon>Phlyctema</taxon>
    </lineage>
</organism>
<keyword evidence="13 15" id="KW-0234">DNA repair</keyword>
<dbReference type="CDD" id="cd16493">
    <property type="entry name" value="RING-CH-C4HC3_NSE1"/>
    <property type="match status" value="1"/>
</dbReference>
<accession>A0ABR4P9X5</accession>
<gene>
    <name evidence="18" type="ORF">PVAG01_08617</name>
</gene>
<evidence type="ECO:0000259" key="17">
    <source>
        <dbReference type="Pfam" id="PF08746"/>
    </source>
</evidence>
<dbReference type="PANTHER" id="PTHR20973:SF0">
    <property type="entry name" value="NON-STRUCTURAL MAINTENANCE OF CHROMOSOMES ELEMENT 1 HOMOLOG"/>
    <property type="match status" value="1"/>
</dbReference>
<comment type="catalytic activity">
    <reaction evidence="1 15">
        <text>S-ubiquitinyl-[E2 ubiquitin-conjugating enzyme]-L-cysteine + [acceptor protein]-L-lysine = [E2 ubiquitin-conjugating enzyme]-L-cysteine + N(6)-ubiquitinyl-[acceptor protein]-L-lysine.</text>
        <dbReference type="EC" id="2.3.2.27"/>
    </reaction>
</comment>
<sequence>MDEDEPVRARYDDTNRAFLQALMARGSITLKQAKPILAEIFTILDGPNGAATQPDDVSEEDFESYIAAAAEALSPFDIEIRSTAHQVSKTRVWAIVNSTSDLLTQGASTRTTEELQYIKRVIDAMFDTYNTPRREIMGVTSMQAAHSNVRKAGGRQSVGGEAASTQTVDKGVTSQQAEKILGDLVAEGWFERSKEGWYTLSPRALMELRAWLVEAYNDSDDPDEWQRIKMCMACSEIITIGQRCPNEDCNARLHDICQASYWVSKTADGSSKKCPKCYTPWTGLNWVGEKAETTRESYQKGRRKSKKRQEAVVEEDAEDEELEEEVAAQSDDDDDADGDDE</sequence>
<comment type="similarity">
    <text evidence="3 15">Belongs to the NSE1 family.</text>
</comment>
<dbReference type="Pfam" id="PF08746">
    <property type="entry name" value="zf-RING-like"/>
    <property type="match status" value="1"/>
</dbReference>
<evidence type="ECO:0000256" key="6">
    <source>
        <dbReference type="ARBA" id="ARBA00022679"/>
    </source>
</evidence>
<dbReference type="InterPro" id="IPR036388">
    <property type="entry name" value="WH-like_DNA-bd_sf"/>
</dbReference>
<evidence type="ECO:0000256" key="1">
    <source>
        <dbReference type="ARBA" id="ARBA00000900"/>
    </source>
</evidence>
<dbReference type="Proteomes" id="UP001629113">
    <property type="component" value="Unassembled WGS sequence"/>
</dbReference>
<comment type="subunit">
    <text evidence="15">Component of the Smc5-Smc6 complex.</text>
</comment>
<evidence type="ECO:0000256" key="13">
    <source>
        <dbReference type="ARBA" id="ARBA00023204"/>
    </source>
</evidence>
<dbReference type="InterPro" id="IPR011513">
    <property type="entry name" value="Nse1"/>
</dbReference>
<evidence type="ECO:0000256" key="14">
    <source>
        <dbReference type="ARBA" id="ARBA00023242"/>
    </source>
</evidence>
<evidence type="ECO:0000256" key="15">
    <source>
        <dbReference type="RuleBase" id="RU368018"/>
    </source>
</evidence>
<evidence type="ECO:0000256" key="16">
    <source>
        <dbReference type="SAM" id="MobiDB-lite"/>
    </source>
</evidence>
<evidence type="ECO:0000256" key="10">
    <source>
        <dbReference type="ARBA" id="ARBA00022786"/>
    </source>
</evidence>
<keyword evidence="12 15" id="KW-0233">DNA recombination</keyword>
<comment type="subcellular location">
    <subcellularLocation>
        <location evidence="2 15">Nucleus</location>
    </subcellularLocation>
</comment>
<dbReference type="Pfam" id="PF07574">
    <property type="entry name" value="SMC_Nse1"/>
    <property type="match status" value="1"/>
</dbReference>
<evidence type="ECO:0000256" key="12">
    <source>
        <dbReference type="ARBA" id="ARBA00023172"/>
    </source>
</evidence>
<dbReference type="InterPro" id="IPR014857">
    <property type="entry name" value="Nse1_RING_C4HC3-type"/>
</dbReference>
<keyword evidence="19" id="KW-1185">Reference proteome</keyword>
<name>A0ABR4P9X5_9HELO</name>
<proteinExistence type="inferred from homology"/>
<keyword evidence="11 15" id="KW-0862">Zinc</keyword>
<evidence type="ECO:0000256" key="9">
    <source>
        <dbReference type="ARBA" id="ARBA00022771"/>
    </source>
</evidence>
<evidence type="ECO:0000256" key="8">
    <source>
        <dbReference type="ARBA" id="ARBA00022763"/>
    </source>
</evidence>
<dbReference type="Gene3D" id="1.10.10.10">
    <property type="entry name" value="Winged helix-like DNA-binding domain superfamily/Winged helix DNA-binding domain"/>
    <property type="match status" value="1"/>
</dbReference>